<dbReference type="EMBL" id="LR797502">
    <property type="protein sequence ID" value="CAB4221216.1"/>
    <property type="molecule type" value="Genomic_DNA"/>
</dbReference>
<evidence type="ECO:0000313" key="3">
    <source>
        <dbReference type="EMBL" id="CAB4187010.1"/>
    </source>
</evidence>
<proteinExistence type="predicted"/>
<reference evidence="2" key="1">
    <citation type="submission" date="2020-04" db="EMBL/GenBank/DDBJ databases">
        <authorList>
            <person name="Chiriac C."/>
            <person name="Salcher M."/>
            <person name="Ghai R."/>
            <person name="Kavagutti S V."/>
        </authorList>
    </citation>
    <scope>NUCLEOTIDE SEQUENCE</scope>
</reference>
<sequence length="93" mass="10662">MNIEQYKKLQMEVARKAHDLVMAESALQNAEQDLRSQVVVSKVGKTVSLKFGERVLKCVKNSHNRYRITENKKVIDSDYLGSINNLRLALATW</sequence>
<name>A0A6J5P1G0_9CAUD</name>
<dbReference type="EMBL" id="LR796776">
    <property type="protein sequence ID" value="CAB4165760.1"/>
    <property type="molecule type" value="Genomic_DNA"/>
</dbReference>
<dbReference type="EMBL" id="LR797099">
    <property type="protein sequence ID" value="CAB4187010.1"/>
    <property type="molecule type" value="Genomic_DNA"/>
</dbReference>
<gene>
    <name evidence="3" type="ORF">UFOVP1146_356</name>
    <name evidence="4" type="ORF">UFOVP1638_209</name>
    <name evidence="1" type="ORF">UFOVP812_269</name>
    <name evidence="2" type="ORF">UFOVP818_296</name>
</gene>
<dbReference type="EMBL" id="LR796758">
    <property type="protein sequence ID" value="CAB4164000.1"/>
    <property type="molecule type" value="Genomic_DNA"/>
</dbReference>
<evidence type="ECO:0000313" key="2">
    <source>
        <dbReference type="EMBL" id="CAB4165760.1"/>
    </source>
</evidence>
<protein>
    <submittedName>
        <fullName evidence="2">Uncharacterized protein</fullName>
    </submittedName>
</protein>
<organism evidence="2">
    <name type="scientific">uncultured Caudovirales phage</name>
    <dbReference type="NCBI Taxonomy" id="2100421"/>
    <lineage>
        <taxon>Viruses</taxon>
        <taxon>Duplodnaviria</taxon>
        <taxon>Heunggongvirae</taxon>
        <taxon>Uroviricota</taxon>
        <taxon>Caudoviricetes</taxon>
        <taxon>Peduoviridae</taxon>
        <taxon>Maltschvirus</taxon>
        <taxon>Maltschvirus maltsch</taxon>
    </lineage>
</organism>
<evidence type="ECO:0000313" key="1">
    <source>
        <dbReference type="EMBL" id="CAB4164000.1"/>
    </source>
</evidence>
<evidence type="ECO:0000313" key="4">
    <source>
        <dbReference type="EMBL" id="CAB4221216.1"/>
    </source>
</evidence>
<accession>A0A6J5P1G0</accession>